<dbReference type="EMBL" id="BRXW01000111">
    <property type="protein sequence ID" value="GMI07344.1"/>
    <property type="molecule type" value="Genomic_DNA"/>
</dbReference>
<protein>
    <submittedName>
        <fullName evidence="2">Uncharacterized protein</fullName>
    </submittedName>
</protein>
<dbReference type="OrthoDB" id="122464at2759"/>
<sequence length="185" mass="20709">MNPDILPDPSPMVSAEEDNLLSSDDETPASTAPDPLYSQYLDEEDSAWVYQNLRSGHPENIPTNAIPSSPSKSNQLLTPRSSSGSLTCPCCFTLLTMDSQRHEKWGTQFRSILVMNVFVDFSVPLSHTSKGFLKIEGEVNAMEPPKKLNEIECWYKTQCARCGTGVAWLEYGEEVYHFYDCLESS</sequence>
<keyword evidence="3" id="KW-1185">Reference proteome</keyword>
<gene>
    <name evidence="2" type="ORF">TrLO_g7531</name>
</gene>
<feature type="compositionally biased region" description="Pro residues" evidence="1">
    <location>
        <begin position="1"/>
        <end position="10"/>
    </location>
</feature>
<dbReference type="InterPro" id="IPR019370">
    <property type="entry name" value="E2F-assoc_phosphoprotein"/>
</dbReference>
<feature type="region of interest" description="Disordered" evidence="1">
    <location>
        <begin position="59"/>
        <end position="82"/>
    </location>
</feature>
<name>A0A9W7F8M7_9STRA</name>
<feature type="compositionally biased region" description="Acidic residues" evidence="1">
    <location>
        <begin position="15"/>
        <end position="27"/>
    </location>
</feature>
<dbReference type="Proteomes" id="UP001165122">
    <property type="component" value="Unassembled WGS sequence"/>
</dbReference>
<proteinExistence type="predicted"/>
<evidence type="ECO:0000256" key="1">
    <source>
        <dbReference type="SAM" id="MobiDB-lite"/>
    </source>
</evidence>
<organism evidence="2 3">
    <name type="scientific">Triparma laevis f. longispina</name>
    <dbReference type="NCBI Taxonomy" id="1714387"/>
    <lineage>
        <taxon>Eukaryota</taxon>
        <taxon>Sar</taxon>
        <taxon>Stramenopiles</taxon>
        <taxon>Ochrophyta</taxon>
        <taxon>Bolidophyceae</taxon>
        <taxon>Parmales</taxon>
        <taxon>Triparmaceae</taxon>
        <taxon>Triparma</taxon>
    </lineage>
</organism>
<evidence type="ECO:0000313" key="3">
    <source>
        <dbReference type="Proteomes" id="UP001165122"/>
    </source>
</evidence>
<accession>A0A9W7F8M7</accession>
<dbReference type="GO" id="GO:0005634">
    <property type="term" value="C:nucleus"/>
    <property type="evidence" value="ECO:0007669"/>
    <property type="project" value="TreeGrafter"/>
</dbReference>
<reference evidence="3" key="1">
    <citation type="journal article" date="2023" name="Commun. Biol.">
        <title>Genome analysis of Parmales, the sister group of diatoms, reveals the evolutionary specialization of diatoms from phago-mixotrophs to photoautotrophs.</title>
        <authorList>
            <person name="Ban H."/>
            <person name="Sato S."/>
            <person name="Yoshikawa S."/>
            <person name="Yamada K."/>
            <person name="Nakamura Y."/>
            <person name="Ichinomiya M."/>
            <person name="Sato N."/>
            <person name="Blanc-Mathieu R."/>
            <person name="Endo H."/>
            <person name="Kuwata A."/>
            <person name="Ogata H."/>
        </authorList>
    </citation>
    <scope>NUCLEOTIDE SEQUENCE [LARGE SCALE GENOMIC DNA]</scope>
    <source>
        <strain evidence="3">NIES 3700</strain>
    </source>
</reference>
<feature type="region of interest" description="Disordered" evidence="1">
    <location>
        <begin position="1"/>
        <end position="37"/>
    </location>
</feature>
<dbReference type="PANTHER" id="PTHR15967">
    <property type="entry name" value="E2F-ASSOCIATED PHOSPHOPROTEIN"/>
    <property type="match status" value="1"/>
</dbReference>
<dbReference type="PANTHER" id="PTHR15967:SF0">
    <property type="entry name" value="E2F-ASSOCIATED PHOSPHOPROTEIN"/>
    <property type="match status" value="1"/>
</dbReference>
<feature type="compositionally biased region" description="Polar residues" evidence="1">
    <location>
        <begin position="61"/>
        <end position="82"/>
    </location>
</feature>
<dbReference type="Pfam" id="PF10238">
    <property type="entry name" value="Eapp_C"/>
    <property type="match status" value="1"/>
</dbReference>
<dbReference type="AlphaFoldDB" id="A0A9W7F8M7"/>
<evidence type="ECO:0000313" key="2">
    <source>
        <dbReference type="EMBL" id="GMI07344.1"/>
    </source>
</evidence>
<comment type="caution">
    <text evidence="2">The sequence shown here is derived from an EMBL/GenBank/DDBJ whole genome shotgun (WGS) entry which is preliminary data.</text>
</comment>